<evidence type="ECO:0000259" key="1">
    <source>
        <dbReference type="PROSITE" id="PS50887"/>
    </source>
</evidence>
<gene>
    <name evidence="2" type="ORF">A9Q02_10735</name>
</gene>
<dbReference type="FunFam" id="3.30.70.270:FF:000001">
    <property type="entry name" value="Diguanylate cyclase domain protein"/>
    <property type="match status" value="1"/>
</dbReference>
<dbReference type="Pfam" id="PF00990">
    <property type="entry name" value="GGDEF"/>
    <property type="match status" value="1"/>
</dbReference>
<dbReference type="InterPro" id="IPR050469">
    <property type="entry name" value="Diguanylate_Cyclase"/>
</dbReference>
<dbReference type="SUPFAM" id="SSF55073">
    <property type="entry name" value="Nucleotide cyclase"/>
    <property type="match status" value="1"/>
</dbReference>
<accession>A0A2H3L9P1</accession>
<comment type="caution">
    <text evidence="2">The sequence shown here is derived from an EMBL/GenBank/DDBJ whole genome shotgun (WGS) entry which is preliminary data.</text>
</comment>
<dbReference type="PANTHER" id="PTHR45138:SF9">
    <property type="entry name" value="DIGUANYLATE CYCLASE DGCM-RELATED"/>
    <property type="match status" value="1"/>
</dbReference>
<dbReference type="GO" id="GO:0043709">
    <property type="term" value="P:cell adhesion involved in single-species biofilm formation"/>
    <property type="evidence" value="ECO:0007669"/>
    <property type="project" value="TreeGrafter"/>
</dbReference>
<dbReference type="GO" id="GO:1902201">
    <property type="term" value="P:negative regulation of bacterial-type flagellum-dependent cell motility"/>
    <property type="evidence" value="ECO:0007669"/>
    <property type="project" value="TreeGrafter"/>
</dbReference>
<protein>
    <recommendedName>
        <fullName evidence="1">GGDEF domain-containing protein</fullName>
    </recommendedName>
</protein>
<dbReference type="EMBL" id="LYXE01000059">
    <property type="protein sequence ID" value="PDW00074.1"/>
    <property type="molecule type" value="Genomic_DNA"/>
</dbReference>
<organism evidence="2 3">
    <name type="scientific">Candidatus Chloroploca asiatica</name>
    <dbReference type="NCBI Taxonomy" id="1506545"/>
    <lineage>
        <taxon>Bacteria</taxon>
        <taxon>Bacillati</taxon>
        <taxon>Chloroflexota</taxon>
        <taxon>Chloroflexia</taxon>
        <taxon>Chloroflexales</taxon>
        <taxon>Chloroflexineae</taxon>
        <taxon>Oscillochloridaceae</taxon>
        <taxon>Candidatus Chloroploca</taxon>
    </lineage>
</organism>
<dbReference type="PANTHER" id="PTHR45138">
    <property type="entry name" value="REGULATORY COMPONENTS OF SENSORY TRANSDUCTION SYSTEM"/>
    <property type="match status" value="1"/>
</dbReference>
<dbReference type="SUPFAM" id="SSF55781">
    <property type="entry name" value="GAF domain-like"/>
    <property type="match status" value="2"/>
</dbReference>
<dbReference type="Gene3D" id="3.30.450.40">
    <property type="match status" value="2"/>
</dbReference>
<evidence type="ECO:0000313" key="3">
    <source>
        <dbReference type="Proteomes" id="UP000220922"/>
    </source>
</evidence>
<name>A0A2H3L9P1_9CHLR</name>
<dbReference type="InterPro" id="IPR043128">
    <property type="entry name" value="Rev_trsase/Diguanyl_cyclase"/>
</dbReference>
<proteinExistence type="predicted"/>
<dbReference type="InterPro" id="IPR003018">
    <property type="entry name" value="GAF"/>
</dbReference>
<reference evidence="2 3" key="1">
    <citation type="submission" date="2016-05" db="EMBL/GenBank/DDBJ databases">
        <authorList>
            <person name="Lavstsen T."/>
            <person name="Jespersen J.S."/>
        </authorList>
    </citation>
    <scope>NUCLEOTIDE SEQUENCE [LARGE SCALE GENOMIC DNA]</scope>
    <source>
        <strain evidence="2 3">B7-9</strain>
    </source>
</reference>
<dbReference type="PROSITE" id="PS50887">
    <property type="entry name" value="GGDEF"/>
    <property type="match status" value="1"/>
</dbReference>
<dbReference type="InterPro" id="IPR000160">
    <property type="entry name" value="GGDEF_dom"/>
</dbReference>
<dbReference type="NCBIfam" id="TIGR00254">
    <property type="entry name" value="GGDEF"/>
    <property type="match status" value="1"/>
</dbReference>
<dbReference type="Gene3D" id="3.30.70.270">
    <property type="match status" value="1"/>
</dbReference>
<dbReference type="Proteomes" id="UP000220922">
    <property type="component" value="Unassembled WGS sequence"/>
</dbReference>
<dbReference type="CDD" id="cd01949">
    <property type="entry name" value="GGDEF"/>
    <property type="match status" value="1"/>
</dbReference>
<evidence type="ECO:0000313" key="2">
    <source>
        <dbReference type="EMBL" id="PDW00074.1"/>
    </source>
</evidence>
<feature type="domain" description="GGDEF" evidence="1">
    <location>
        <begin position="474"/>
        <end position="608"/>
    </location>
</feature>
<dbReference type="GO" id="GO:0005886">
    <property type="term" value="C:plasma membrane"/>
    <property type="evidence" value="ECO:0007669"/>
    <property type="project" value="TreeGrafter"/>
</dbReference>
<dbReference type="InterPro" id="IPR029016">
    <property type="entry name" value="GAF-like_dom_sf"/>
</dbReference>
<dbReference type="SMART" id="SM00267">
    <property type="entry name" value="GGDEF"/>
    <property type="match status" value="1"/>
</dbReference>
<dbReference type="Pfam" id="PF13185">
    <property type="entry name" value="GAF_2"/>
    <property type="match status" value="2"/>
</dbReference>
<dbReference type="InterPro" id="IPR029787">
    <property type="entry name" value="Nucleotide_cyclase"/>
</dbReference>
<dbReference type="SMART" id="SM00065">
    <property type="entry name" value="GAF"/>
    <property type="match status" value="2"/>
</dbReference>
<sequence>MTGSAQIWAPIVAQLSEAALLLDAEDCLVTASSVIQTALEPDSMLPGNPVRQILGLPAQAPLSGTTTFSFGDCDCELTLQPVPLYDAQGAFSGTLLILKGWLIEQAVYAREHNLREVALIISSALDIDQILEQVVQLSIDLLKADAGSMPMYDRQRDRLLPSYVFGITAPILKQPVYRGTGIIWQMIDTGRSFLTNNYSAEPRAIPELLAQGVWSVLAVPIMASNQIMGTLNLYRISNKTPFNERDIELLEIISRQAGVALQNARRYHAVVRESERRALLYKASLSFGAASDLEHLYGAIHEAITELVACDICTIVRFDQATRELEYVYLIYQEQRKPVFRQALDQSLLSYIVQTGMALRITSNAVMTEQVPLTEPMTVVEHPSGSLLAVALQVGETTIGALSIRSREPNMYDASDLTTIETLAATAAIAMQKAYLFNQVQALATIDELTGIANRRYFFEQARYELERAMRYKRPVSLLMLDADYFKQINDTYGHSIGDEVLQQIAARCKADLREVDIFGRYGGEEFLVLMPETDLAHAGIAGDRLRQVIASQPILTEAGPVPTSISVGVASFDIGNTGTIELLLDQADKALYEAKNAGRNQTYYYRDA</sequence>
<dbReference type="AlphaFoldDB" id="A0A2H3L9P1"/>
<dbReference type="GO" id="GO:0052621">
    <property type="term" value="F:diguanylate cyclase activity"/>
    <property type="evidence" value="ECO:0007669"/>
    <property type="project" value="TreeGrafter"/>
</dbReference>
<keyword evidence="3" id="KW-1185">Reference proteome</keyword>